<dbReference type="RefSeq" id="WP_309828388.1">
    <property type="nucleotide sequence ID" value="NZ_JAVIZX010000001.1"/>
</dbReference>
<dbReference type="PANTHER" id="PTHR33908">
    <property type="entry name" value="MANNOSYLTRANSFERASE YKCB-RELATED"/>
    <property type="match status" value="1"/>
</dbReference>
<evidence type="ECO:0000256" key="3">
    <source>
        <dbReference type="ARBA" id="ARBA00022676"/>
    </source>
</evidence>
<feature type="transmembrane region" description="Helical" evidence="8">
    <location>
        <begin position="302"/>
        <end position="320"/>
    </location>
</feature>
<feature type="transmembrane region" description="Helical" evidence="8">
    <location>
        <begin position="110"/>
        <end position="129"/>
    </location>
</feature>
<dbReference type="PANTHER" id="PTHR33908:SF11">
    <property type="entry name" value="MEMBRANE PROTEIN"/>
    <property type="match status" value="1"/>
</dbReference>
<feature type="transmembrane region" description="Helical" evidence="8">
    <location>
        <begin position="67"/>
        <end position="89"/>
    </location>
</feature>
<feature type="transmembrane region" description="Helical" evidence="8">
    <location>
        <begin position="41"/>
        <end position="61"/>
    </location>
</feature>
<evidence type="ECO:0000256" key="4">
    <source>
        <dbReference type="ARBA" id="ARBA00022679"/>
    </source>
</evidence>
<evidence type="ECO:0000256" key="2">
    <source>
        <dbReference type="ARBA" id="ARBA00022475"/>
    </source>
</evidence>
<name>A0ABU1IB11_9BURK</name>
<keyword evidence="7 8" id="KW-0472">Membrane</keyword>
<comment type="caution">
    <text evidence="9">The sequence shown here is derived from an EMBL/GenBank/DDBJ whole genome shotgun (WGS) entry which is preliminary data.</text>
</comment>
<feature type="transmembrane region" description="Helical" evidence="8">
    <location>
        <begin position="212"/>
        <end position="229"/>
    </location>
</feature>
<keyword evidence="5 8" id="KW-0812">Transmembrane</keyword>
<evidence type="ECO:0000256" key="6">
    <source>
        <dbReference type="ARBA" id="ARBA00022989"/>
    </source>
</evidence>
<evidence type="ECO:0000256" key="5">
    <source>
        <dbReference type="ARBA" id="ARBA00022692"/>
    </source>
</evidence>
<reference evidence="9 10" key="1">
    <citation type="submission" date="2023-08" db="EMBL/GenBank/DDBJ databases">
        <title>Functional and genomic diversity of the sorghum phyllosphere microbiome.</title>
        <authorList>
            <person name="Shade A."/>
        </authorList>
    </citation>
    <scope>NUCLEOTIDE SEQUENCE [LARGE SCALE GENOMIC DNA]</scope>
    <source>
        <strain evidence="9 10">SORGH_AS_0335</strain>
    </source>
</reference>
<sequence length="604" mass="67774">MQNLLFALALYAQLAAFLIACWGWGWAVLPLRQPKQPVDTPLALAVGMGIVICGLQVWAVAGWLSPATVLGTVGAGLCLSMVAALRSRLTTKSPNTCRLEQDLISRTAHWLFPALVMVYALPLAVVPLGPPLAWDELMYHLPHAREWALSGTLQVNEWLRYPWFPYNFDLLYAAALTLGNDVLPHLLHAAAGGITAWLIYRLGLHHLQDPAASALAALVWIFLTRPLYSSAYVDMGVAMFTLAACAAMQEWLSSGENVASRERRWAFACAFLLGVAAGAKYQVLMLLPFFALVLAWHDRRPSTWIGAAFFLCLPCLYWYARNAVMTGDPFNPMGGRLFGFSDWNLRDYQWQFEDLRRNVGWPHWTLWPALTVLLWPALRNQRTVRRACLAATYMVAVWALSSRYPRYLMPAFPVLALLAAASCLQALRRGQQWLGINHQWSERGVLLLGVLLLASLALPSWREARNHWRDMTPTQAARDAVLAKRLDGYGMWTYLQAHPQTKIYQVGLEDNIYYAPRPIWGEVFGPWRYTDYIGLPAEAMFRKLSEQGFTALVIHTGRAPMVDVQPNFECYFQLVHRDGSVALYALRTATCATARSTPSANPLP</sequence>
<feature type="transmembrane region" description="Helical" evidence="8">
    <location>
        <begin position="265"/>
        <end position="296"/>
    </location>
</feature>
<keyword evidence="6 8" id="KW-1133">Transmembrane helix</keyword>
<evidence type="ECO:0008006" key="11">
    <source>
        <dbReference type="Google" id="ProtNLM"/>
    </source>
</evidence>
<proteinExistence type="predicted"/>
<keyword evidence="2" id="KW-1003">Cell membrane</keyword>
<evidence type="ECO:0000256" key="1">
    <source>
        <dbReference type="ARBA" id="ARBA00004651"/>
    </source>
</evidence>
<keyword evidence="4" id="KW-0808">Transferase</keyword>
<feature type="transmembrane region" description="Helical" evidence="8">
    <location>
        <begin position="444"/>
        <end position="461"/>
    </location>
</feature>
<evidence type="ECO:0000256" key="7">
    <source>
        <dbReference type="ARBA" id="ARBA00023136"/>
    </source>
</evidence>
<keyword evidence="3" id="KW-0328">Glycosyltransferase</keyword>
<dbReference type="InterPro" id="IPR050297">
    <property type="entry name" value="LipidA_mod_glycosyltrf_83"/>
</dbReference>
<organism evidence="9 10">
    <name type="scientific">Paracidovorax wautersii</name>
    <dbReference type="NCBI Taxonomy" id="1177982"/>
    <lineage>
        <taxon>Bacteria</taxon>
        <taxon>Pseudomonadati</taxon>
        <taxon>Pseudomonadota</taxon>
        <taxon>Betaproteobacteria</taxon>
        <taxon>Burkholderiales</taxon>
        <taxon>Comamonadaceae</taxon>
        <taxon>Paracidovorax</taxon>
    </lineage>
</organism>
<accession>A0ABU1IB11</accession>
<evidence type="ECO:0000313" key="10">
    <source>
        <dbReference type="Proteomes" id="UP001267710"/>
    </source>
</evidence>
<feature type="transmembrane region" description="Helical" evidence="8">
    <location>
        <begin position="6"/>
        <end position="29"/>
    </location>
</feature>
<dbReference type="Proteomes" id="UP001267710">
    <property type="component" value="Unassembled WGS sequence"/>
</dbReference>
<comment type="subcellular location">
    <subcellularLocation>
        <location evidence="1">Cell membrane</location>
        <topology evidence="1">Multi-pass membrane protein</topology>
    </subcellularLocation>
</comment>
<feature type="transmembrane region" description="Helical" evidence="8">
    <location>
        <begin position="407"/>
        <end position="424"/>
    </location>
</feature>
<gene>
    <name evidence="9" type="ORF">QE399_001984</name>
</gene>
<protein>
    <recommendedName>
        <fullName evidence="11">Dolichyl-phosphate-mannose-protein mannosyltransferase</fullName>
    </recommendedName>
</protein>
<evidence type="ECO:0000313" key="9">
    <source>
        <dbReference type="EMBL" id="MDR6214295.1"/>
    </source>
</evidence>
<evidence type="ECO:0000256" key="8">
    <source>
        <dbReference type="SAM" id="Phobius"/>
    </source>
</evidence>
<feature type="transmembrane region" description="Helical" evidence="8">
    <location>
        <begin position="182"/>
        <end position="200"/>
    </location>
</feature>
<dbReference type="EMBL" id="JAVIZX010000001">
    <property type="protein sequence ID" value="MDR6214295.1"/>
    <property type="molecule type" value="Genomic_DNA"/>
</dbReference>
<keyword evidence="10" id="KW-1185">Reference proteome</keyword>